<keyword evidence="2 8" id="KW-0813">Transport</keyword>
<dbReference type="EMBL" id="QENY01000019">
    <property type="protein sequence ID" value="PVX49777.1"/>
    <property type="molecule type" value="Genomic_DNA"/>
</dbReference>
<comment type="similarity">
    <text evidence="8">Belongs to the exbB/tolQ family.</text>
</comment>
<evidence type="ECO:0000256" key="1">
    <source>
        <dbReference type="ARBA" id="ARBA00004651"/>
    </source>
</evidence>
<keyword evidence="5 8" id="KW-0653">Protein transport</keyword>
<organism evidence="11 12">
    <name type="scientific">Hallella colorans</name>
    <dbReference type="NCBI Taxonomy" id="1703337"/>
    <lineage>
        <taxon>Bacteria</taxon>
        <taxon>Pseudomonadati</taxon>
        <taxon>Bacteroidota</taxon>
        <taxon>Bacteroidia</taxon>
        <taxon>Bacteroidales</taxon>
        <taxon>Prevotellaceae</taxon>
        <taxon>Hallella</taxon>
    </lineage>
</organism>
<dbReference type="Proteomes" id="UP000245870">
    <property type="component" value="Unassembled WGS sequence"/>
</dbReference>
<keyword evidence="6 9" id="KW-1133">Transmembrane helix</keyword>
<evidence type="ECO:0000256" key="5">
    <source>
        <dbReference type="ARBA" id="ARBA00022927"/>
    </source>
</evidence>
<evidence type="ECO:0000313" key="12">
    <source>
        <dbReference type="Proteomes" id="UP000245870"/>
    </source>
</evidence>
<keyword evidence="7 9" id="KW-0472">Membrane</keyword>
<evidence type="ECO:0000256" key="2">
    <source>
        <dbReference type="ARBA" id="ARBA00022448"/>
    </source>
</evidence>
<feature type="transmembrane region" description="Helical" evidence="9">
    <location>
        <begin position="24"/>
        <end position="46"/>
    </location>
</feature>
<dbReference type="PANTHER" id="PTHR30625:SF15">
    <property type="entry name" value="BIOPOLYMER TRANSPORT PROTEIN EXBB"/>
    <property type="match status" value="1"/>
</dbReference>
<evidence type="ECO:0000256" key="4">
    <source>
        <dbReference type="ARBA" id="ARBA00022692"/>
    </source>
</evidence>
<evidence type="ECO:0000313" key="11">
    <source>
        <dbReference type="EMBL" id="PVX49777.1"/>
    </source>
</evidence>
<dbReference type="PANTHER" id="PTHR30625">
    <property type="entry name" value="PROTEIN TOLQ"/>
    <property type="match status" value="1"/>
</dbReference>
<protein>
    <submittedName>
        <fullName evidence="11">Biopolymer transport protein ExbB</fullName>
    </submittedName>
</protein>
<feature type="transmembrane region" description="Helical" evidence="9">
    <location>
        <begin position="185"/>
        <end position="210"/>
    </location>
</feature>
<comment type="subcellular location">
    <subcellularLocation>
        <location evidence="1">Cell membrane</location>
        <topology evidence="1">Multi-pass membrane protein</topology>
    </subcellularLocation>
    <subcellularLocation>
        <location evidence="8">Membrane</location>
        <topology evidence="8">Multi-pass membrane protein</topology>
    </subcellularLocation>
</comment>
<comment type="caution">
    <text evidence="11">The sequence shown here is derived from an EMBL/GenBank/DDBJ whole genome shotgun (WGS) entry which is preliminary data.</text>
</comment>
<gene>
    <name evidence="11" type="ORF">C7379_11936</name>
</gene>
<dbReference type="AlphaFoldDB" id="A0A2U0U1D9"/>
<feature type="domain" description="MotA/TolQ/ExbB proton channel" evidence="10">
    <location>
        <begin position="155"/>
        <end position="262"/>
    </location>
</feature>
<accession>A0A2U0U1D9</accession>
<evidence type="ECO:0000259" key="10">
    <source>
        <dbReference type="Pfam" id="PF01618"/>
    </source>
</evidence>
<dbReference type="OrthoDB" id="4045at2"/>
<dbReference type="Pfam" id="PF01618">
    <property type="entry name" value="MotA_ExbB"/>
    <property type="match status" value="1"/>
</dbReference>
<name>A0A2U0U1D9_9BACT</name>
<evidence type="ECO:0000256" key="6">
    <source>
        <dbReference type="ARBA" id="ARBA00022989"/>
    </source>
</evidence>
<evidence type="ECO:0000256" key="7">
    <source>
        <dbReference type="ARBA" id="ARBA00023136"/>
    </source>
</evidence>
<dbReference type="InterPro" id="IPR050790">
    <property type="entry name" value="ExbB/TolQ_transport"/>
</dbReference>
<keyword evidence="4 9" id="KW-0812">Transmembrane</keyword>
<keyword evidence="12" id="KW-1185">Reference proteome</keyword>
<dbReference type="InterPro" id="IPR002898">
    <property type="entry name" value="MotA_ExbB_proton_chnl"/>
</dbReference>
<feature type="transmembrane region" description="Helical" evidence="9">
    <location>
        <begin position="230"/>
        <end position="251"/>
    </location>
</feature>
<sequence>MATTQKAAAPKAVKKSEGFTGIRGAFWIIVVCFIAAVCIFNFVLGAGDNFQGGDNANAPANILGTIYKGGVVVPVIHTLLLTVLCLSVERALALKTAFGKGNLTKFVANIKAALKANDFNKAEQLCNQMKGSVANVVLASLNAYRDMNSGANVSLKKAQKVAKIQQAHEEATQLEMPTLQMNLPIIATIVTLGTLTGLLGTVTGMIRSFQALAAGGGGDSLALSTGISEALINTAFGIATSWCAVISYNYFTNKIDKLTYALDEVGYSIAQTYEVNHADEA</sequence>
<evidence type="ECO:0000256" key="8">
    <source>
        <dbReference type="RuleBase" id="RU004057"/>
    </source>
</evidence>
<proteinExistence type="inferred from homology"/>
<evidence type="ECO:0000256" key="3">
    <source>
        <dbReference type="ARBA" id="ARBA00022475"/>
    </source>
</evidence>
<feature type="transmembrane region" description="Helical" evidence="9">
    <location>
        <begin position="66"/>
        <end position="86"/>
    </location>
</feature>
<reference evidence="11 12" key="1">
    <citation type="submission" date="2018-05" db="EMBL/GenBank/DDBJ databases">
        <title>Genomic Encyclopedia of Type Strains, Phase IV (KMG-IV): sequencing the most valuable type-strain genomes for metagenomic binning, comparative biology and taxonomic classification.</title>
        <authorList>
            <person name="Goeker M."/>
        </authorList>
    </citation>
    <scope>NUCLEOTIDE SEQUENCE [LARGE SCALE GENOMIC DNA]</scope>
    <source>
        <strain evidence="11 12">DSM 100333</strain>
    </source>
</reference>
<dbReference type="GO" id="GO:0017038">
    <property type="term" value="P:protein import"/>
    <property type="evidence" value="ECO:0007669"/>
    <property type="project" value="TreeGrafter"/>
</dbReference>
<dbReference type="RefSeq" id="WP_116617136.1">
    <property type="nucleotide sequence ID" value="NZ_CALDWB010000012.1"/>
</dbReference>
<keyword evidence="3" id="KW-1003">Cell membrane</keyword>
<dbReference type="GO" id="GO:0005886">
    <property type="term" value="C:plasma membrane"/>
    <property type="evidence" value="ECO:0007669"/>
    <property type="project" value="UniProtKB-SubCell"/>
</dbReference>
<evidence type="ECO:0000256" key="9">
    <source>
        <dbReference type="SAM" id="Phobius"/>
    </source>
</evidence>